<dbReference type="InterPro" id="IPR000644">
    <property type="entry name" value="CBS_dom"/>
</dbReference>
<feature type="domain" description="CBS" evidence="5">
    <location>
        <begin position="340"/>
        <end position="396"/>
    </location>
</feature>
<evidence type="ECO:0000256" key="3">
    <source>
        <dbReference type="PROSITE-ProRule" id="PRU00703"/>
    </source>
</evidence>
<dbReference type="InterPro" id="IPR050511">
    <property type="entry name" value="AMPK_gamma/SDS23_families"/>
</dbReference>
<dbReference type="SUPFAM" id="SSF54631">
    <property type="entry name" value="CBS-domain pair"/>
    <property type="match status" value="2"/>
</dbReference>
<dbReference type="Pfam" id="PF00571">
    <property type="entry name" value="CBS"/>
    <property type="match status" value="2"/>
</dbReference>
<keyword evidence="2 3" id="KW-0129">CBS domain</keyword>
<keyword evidence="7" id="KW-1185">Reference proteome</keyword>
<dbReference type="PANTHER" id="PTHR13780:SF128">
    <property type="entry name" value="CBS DOMAIN-CONTAINING PROTEIN"/>
    <property type="match status" value="1"/>
</dbReference>
<dbReference type="AlphaFoldDB" id="A0AAE0KS52"/>
<accession>A0AAE0KS52</accession>
<evidence type="ECO:0000256" key="2">
    <source>
        <dbReference type="ARBA" id="ARBA00023122"/>
    </source>
</evidence>
<gene>
    <name evidence="6" type="ORF">CYMTET_32243</name>
</gene>
<dbReference type="SMART" id="SM00116">
    <property type="entry name" value="CBS"/>
    <property type="match status" value="3"/>
</dbReference>
<evidence type="ECO:0000256" key="4">
    <source>
        <dbReference type="SAM" id="MobiDB-lite"/>
    </source>
</evidence>
<feature type="domain" description="CBS" evidence="5">
    <location>
        <begin position="223"/>
        <end position="283"/>
    </location>
</feature>
<organism evidence="6 7">
    <name type="scientific">Cymbomonas tetramitiformis</name>
    <dbReference type="NCBI Taxonomy" id="36881"/>
    <lineage>
        <taxon>Eukaryota</taxon>
        <taxon>Viridiplantae</taxon>
        <taxon>Chlorophyta</taxon>
        <taxon>Pyramimonadophyceae</taxon>
        <taxon>Pyramimonadales</taxon>
        <taxon>Pyramimonadaceae</taxon>
        <taxon>Cymbomonas</taxon>
    </lineage>
</organism>
<dbReference type="CDD" id="cd02205">
    <property type="entry name" value="CBS_pair_SF"/>
    <property type="match status" value="1"/>
</dbReference>
<evidence type="ECO:0000259" key="5">
    <source>
        <dbReference type="PROSITE" id="PS51371"/>
    </source>
</evidence>
<dbReference type="PANTHER" id="PTHR13780">
    <property type="entry name" value="AMP-ACTIVATED PROTEIN KINASE, GAMMA REGULATORY SUBUNIT"/>
    <property type="match status" value="1"/>
</dbReference>
<dbReference type="Gene3D" id="3.10.580.10">
    <property type="entry name" value="CBS-domain"/>
    <property type="match status" value="2"/>
</dbReference>
<dbReference type="PROSITE" id="PS51371">
    <property type="entry name" value="CBS"/>
    <property type="match status" value="2"/>
</dbReference>
<name>A0AAE0KS52_9CHLO</name>
<feature type="region of interest" description="Disordered" evidence="4">
    <location>
        <begin position="407"/>
        <end position="426"/>
    </location>
</feature>
<comment type="caution">
    <text evidence="6">The sequence shown here is derived from an EMBL/GenBank/DDBJ whole genome shotgun (WGS) entry which is preliminary data.</text>
</comment>
<protein>
    <recommendedName>
        <fullName evidence="5">CBS domain-containing protein</fullName>
    </recommendedName>
</protein>
<dbReference type="InterPro" id="IPR046342">
    <property type="entry name" value="CBS_dom_sf"/>
</dbReference>
<keyword evidence="1" id="KW-0677">Repeat</keyword>
<evidence type="ECO:0000313" key="7">
    <source>
        <dbReference type="Proteomes" id="UP001190700"/>
    </source>
</evidence>
<evidence type="ECO:0000256" key="1">
    <source>
        <dbReference type="ARBA" id="ARBA00022737"/>
    </source>
</evidence>
<reference evidence="6 7" key="1">
    <citation type="journal article" date="2015" name="Genome Biol. Evol.">
        <title>Comparative Genomics of a Bacterivorous Green Alga Reveals Evolutionary Causalities and Consequences of Phago-Mixotrophic Mode of Nutrition.</title>
        <authorList>
            <person name="Burns J.A."/>
            <person name="Paasch A."/>
            <person name="Narechania A."/>
            <person name="Kim E."/>
        </authorList>
    </citation>
    <scope>NUCLEOTIDE SEQUENCE [LARGE SCALE GENOMIC DNA]</scope>
    <source>
        <strain evidence="6 7">PLY_AMNH</strain>
    </source>
</reference>
<dbReference type="EMBL" id="LGRX02019308">
    <property type="protein sequence ID" value="KAK3258723.1"/>
    <property type="molecule type" value="Genomic_DNA"/>
</dbReference>
<sequence>MAAVRNIFTDVRVQQVLEQTARWRKVVRQQDITLVKHGSTVGDALCKLSAAEVLSAPIIRHFGTDDAASEKLGRQDHKRYAVIGCADVNSILLALLQAIDDEDATIFLHTRESMTCAETNDLALKLNTVADTFFRKPIMDISPSDDGGVLYTSDLQANLLTLVSDIFLYPKNKSRSVHRLAVFDQNGEVCNMLSQSDVLRYIYLHRDKLYALAFETVERLHLATSPVATAYSSLPTVLAFKRLFDEEVSALAIVDEGDGHLIGNLSVSDLRGISPAVFGCLALPIAEFWKRKCDEGIFRERLPGGSHATTHSDKSKEVDAKENVEYHELPSSFHASCENISIHPLTCTPDSSLESVMRMIVENQIHRVYVIDNGYKPVGVVTITDILWALSGHTEECNAYDKFEAPPDEAPSAAAYSGPVVDSGLK</sequence>
<evidence type="ECO:0000313" key="6">
    <source>
        <dbReference type="EMBL" id="KAK3258723.1"/>
    </source>
</evidence>
<dbReference type="Proteomes" id="UP001190700">
    <property type="component" value="Unassembled WGS sequence"/>
</dbReference>
<proteinExistence type="predicted"/>